<evidence type="ECO:0000313" key="5">
    <source>
        <dbReference type="Proteomes" id="UP000093336"/>
    </source>
</evidence>
<dbReference type="OrthoDB" id="5646606at2"/>
<comment type="caution">
    <text evidence="2">The sequence shown here is derived from an EMBL/GenBank/DDBJ whole genome shotgun (WGS) entry which is preliminary data.</text>
</comment>
<feature type="compositionally biased region" description="Polar residues" evidence="1">
    <location>
        <begin position="53"/>
        <end position="64"/>
    </location>
</feature>
<sequence length="82" mass="9378">MSKELPKSKWHEIKKQSEIDEKYTPVDNATRIKKLFLDTYNGSPVDTKEEFDIQTTNQGPSDTPIENEQDESTHTNKPQLGG</sequence>
<dbReference type="RefSeq" id="WP_058448513.1">
    <property type="nucleotide sequence ID" value="NZ_CAAAJF010000004.1"/>
</dbReference>
<gene>
    <name evidence="3" type="ORF">A8135_13210</name>
    <name evidence="2" type="ORF">Ljam_0451</name>
</gene>
<evidence type="ECO:0000313" key="3">
    <source>
        <dbReference type="EMBL" id="OCH98112.1"/>
    </source>
</evidence>
<dbReference type="AlphaFoldDB" id="A0A0W0UUU8"/>
<evidence type="ECO:0000256" key="1">
    <source>
        <dbReference type="SAM" id="MobiDB-lite"/>
    </source>
</evidence>
<feature type="region of interest" description="Disordered" evidence="1">
    <location>
        <begin position="41"/>
        <end position="82"/>
    </location>
</feature>
<name>A0A0W0UUU8_9GAMM</name>
<dbReference type="EMBL" id="LYOZ01000017">
    <property type="protein sequence ID" value="OCH98112.1"/>
    <property type="molecule type" value="Genomic_DNA"/>
</dbReference>
<protein>
    <submittedName>
        <fullName evidence="2">Uncharacterized protein</fullName>
    </submittedName>
</protein>
<dbReference type="PATRIC" id="fig|455.5.peg.478"/>
<reference evidence="3 5" key="2">
    <citation type="submission" date="2016-05" db="EMBL/GenBank/DDBJ databases">
        <authorList>
            <person name="Prochazka B."/>
            <person name="Indra A."/>
            <person name="Hasenberger P."/>
            <person name="Blaschitz M."/>
            <person name="Wagner L."/>
            <person name="Wewalka G."/>
            <person name="Sorschag S."/>
            <person name="Schmid D."/>
            <person name="Ruppitsch W."/>
        </authorList>
    </citation>
    <scope>NUCLEOTIDE SEQUENCE [LARGE SCALE GENOMIC DNA]</scope>
    <source>
        <strain evidence="3 5">974010_12</strain>
    </source>
</reference>
<accession>A0A0W0UUU8</accession>
<dbReference type="Proteomes" id="UP000054715">
    <property type="component" value="Unassembled WGS sequence"/>
</dbReference>
<reference evidence="2 4" key="1">
    <citation type="submission" date="2015-11" db="EMBL/GenBank/DDBJ databases">
        <title>Genomic analysis of 38 Legionella species identifies large and diverse effector repertoires.</title>
        <authorList>
            <person name="Burstein D."/>
            <person name="Amaro F."/>
            <person name="Zusman T."/>
            <person name="Lifshitz Z."/>
            <person name="Cohen O."/>
            <person name="Gilbert J.A."/>
            <person name="Pupko T."/>
            <person name="Shuman H.A."/>
            <person name="Segal G."/>
        </authorList>
    </citation>
    <scope>NUCLEOTIDE SEQUENCE [LARGE SCALE GENOMIC DNA]</scope>
    <source>
        <strain evidence="2 4">JA-26-G1-E2</strain>
    </source>
</reference>
<dbReference type="Proteomes" id="UP000093336">
    <property type="component" value="Unassembled WGS sequence"/>
</dbReference>
<proteinExistence type="predicted"/>
<keyword evidence="5" id="KW-1185">Reference proteome</keyword>
<evidence type="ECO:0000313" key="2">
    <source>
        <dbReference type="EMBL" id="KTD11257.1"/>
    </source>
</evidence>
<dbReference type="EMBL" id="LNYG01000008">
    <property type="protein sequence ID" value="KTD11257.1"/>
    <property type="molecule type" value="Genomic_DNA"/>
</dbReference>
<evidence type="ECO:0000313" key="4">
    <source>
        <dbReference type="Proteomes" id="UP000054715"/>
    </source>
</evidence>
<organism evidence="2 4">
    <name type="scientific">Legionella jamestowniensis</name>
    <dbReference type="NCBI Taxonomy" id="455"/>
    <lineage>
        <taxon>Bacteria</taxon>
        <taxon>Pseudomonadati</taxon>
        <taxon>Pseudomonadota</taxon>
        <taxon>Gammaproteobacteria</taxon>
        <taxon>Legionellales</taxon>
        <taxon>Legionellaceae</taxon>
        <taxon>Legionella</taxon>
    </lineage>
</organism>